<keyword evidence="1" id="KW-0472">Membrane</keyword>
<reference evidence="2 3" key="1">
    <citation type="journal article" date="2019" name="Int. J. Syst. Evol. Microbiol.">
        <title>The Global Catalogue of Microorganisms (GCM) 10K type strain sequencing project: providing services to taxonomists for standard genome sequencing and annotation.</title>
        <authorList>
            <consortium name="The Broad Institute Genomics Platform"/>
            <consortium name="The Broad Institute Genome Sequencing Center for Infectious Disease"/>
            <person name="Wu L."/>
            <person name="Ma J."/>
        </authorList>
    </citation>
    <scope>NUCLEOTIDE SEQUENCE [LARGE SCALE GENOMIC DNA]</scope>
    <source>
        <strain evidence="2 3">XZYJ18</strain>
    </source>
</reference>
<dbReference type="EMBL" id="JBHSHT010000001">
    <property type="protein sequence ID" value="MFC4824996.1"/>
    <property type="molecule type" value="Genomic_DNA"/>
</dbReference>
<sequence>MGPSRTPAVIRVLEPMSPLVGSILLSYCLWQLAFDPVRGPIPGRWLPYVALALGAAAGLGLITWGFHRLDLLRRP</sequence>
<dbReference type="AlphaFoldDB" id="A0ABD5Q2S2"/>
<feature type="transmembrane region" description="Helical" evidence="1">
    <location>
        <begin position="45"/>
        <end position="66"/>
    </location>
</feature>
<proteinExistence type="predicted"/>
<gene>
    <name evidence="2" type="ORF">ACFO9K_12075</name>
</gene>
<dbReference type="GeneID" id="73044302"/>
<feature type="transmembrane region" description="Helical" evidence="1">
    <location>
        <begin position="12"/>
        <end position="33"/>
    </location>
</feature>
<name>A0ABD5Q2S2_9EURY</name>
<dbReference type="Proteomes" id="UP001595945">
    <property type="component" value="Unassembled WGS sequence"/>
</dbReference>
<accession>A0ABD5Q2S2</accession>
<keyword evidence="1" id="KW-0812">Transmembrane</keyword>
<evidence type="ECO:0000313" key="2">
    <source>
        <dbReference type="EMBL" id="MFC4824996.1"/>
    </source>
</evidence>
<keyword evidence="3" id="KW-1185">Reference proteome</keyword>
<dbReference type="RefSeq" id="WP_254269297.1">
    <property type="nucleotide sequence ID" value="NZ_CP100400.1"/>
</dbReference>
<keyword evidence="1" id="KW-1133">Transmembrane helix</keyword>
<evidence type="ECO:0000313" key="3">
    <source>
        <dbReference type="Proteomes" id="UP001595945"/>
    </source>
</evidence>
<protein>
    <submittedName>
        <fullName evidence="2">Uncharacterized protein</fullName>
    </submittedName>
</protein>
<evidence type="ECO:0000256" key="1">
    <source>
        <dbReference type="SAM" id="Phobius"/>
    </source>
</evidence>
<comment type="caution">
    <text evidence="2">The sequence shown here is derived from an EMBL/GenBank/DDBJ whole genome shotgun (WGS) entry which is preliminary data.</text>
</comment>
<organism evidence="2 3">
    <name type="scientific">Halorussus aquaticus</name>
    <dbReference type="NCBI Taxonomy" id="2953748"/>
    <lineage>
        <taxon>Archaea</taxon>
        <taxon>Methanobacteriati</taxon>
        <taxon>Methanobacteriota</taxon>
        <taxon>Stenosarchaea group</taxon>
        <taxon>Halobacteria</taxon>
        <taxon>Halobacteriales</taxon>
        <taxon>Haladaptataceae</taxon>
        <taxon>Halorussus</taxon>
    </lineage>
</organism>